<dbReference type="Proteomes" id="UP000800038">
    <property type="component" value="Unassembled WGS sequence"/>
</dbReference>
<accession>A0A6A5SZH8</accession>
<proteinExistence type="predicted"/>
<reference evidence="1" key="1">
    <citation type="journal article" date="2020" name="Stud. Mycol.">
        <title>101 Dothideomycetes genomes: a test case for predicting lifestyles and emergence of pathogens.</title>
        <authorList>
            <person name="Haridas S."/>
            <person name="Albert R."/>
            <person name="Binder M."/>
            <person name="Bloem J."/>
            <person name="Labutti K."/>
            <person name="Salamov A."/>
            <person name="Andreopoulos B."/>
            <person name="Baker S."/>
            <person name="Barry K."/>
            <person name="Bills G."/>
            <person name="Bluhm B."/>
            <person name="Cannon C."/>
            <person name="Castanera R."/>
            <person name="Culley D."/>
            <person name="Daum C."/>
            <person name="Ezra D."/>
            <person name="Gonzalez J."/>
            <person name="Henrissat B."/>
            <person name="Kuo A."/>
            <person name="Liang C."/>
            <person name="Lipzen A."/>
            <person name="Lutzoni F."/>
            <person name="Magnuson J."/>
            <person name="Mondo S."/>
            <person name="Nolan M."/>
            <person name="Ohm R."/>
            <person name="Pangilinan J."/>
            <person name="Park H.-J."/>
            <person name="Ramirez L."/>
            <person name="Alfaro M."/>
            <person name="Sun H."/>
            <person name="Tritt A."/>
            <person name="Yoshinaga Y."/>
            <person name="Zwiers L.-H."/>
            <person name="Turgeon B."/>
            <person name="Goodwin S."/>
            <person name="Spatafora J."/>
            <person name="Crous P."/>
            <person name="Grigoriev I."/>
        </authorList>
    </citation>
    <scope>NUCLEOTIDE SEQUENCE</scope>
    <source>
        <strain evidence="1">CBS 161.51</strain>
    </source>
</reference>
<sequence length="279" mass="31709">QRLQQEMLANVERIQSISDEQFQQQYRNLSSAIKVLSRSVSPQAFDKTTGSYGEFRLLQGVPEEYWGTRSRKKSQIEAVVWSILVDKVFWNPFVAFGTADPVLAALAAVWTDTFGSYHYHEWPIPSASSETWRYITFEHLFRSVPRDIFAGEDSDSNTAGGKKSVVDAQYAVLFQLCQVFQGLEPDYDTERLIPIVHKAFALAVDMFSQRCRFQIMWPQLGEEYLFGETTGLTSMPDSDEVQSGRVVFIVNPGLTKWGDAHGKCLDQRLDIVPALVFIE</sequence>
<dbReference type="EMBL" id="ML976014">
    <property type="protein sequence ID" value="KAF1944789.1"/>
    <property type="molecule type" value="Genomic_DNA"/>
</dbReference>
<dbReference type="OrthoDB" id="3545916at2759"/>
<keyword evidence="2" id="KW-1185">Reference proteome</keyword>
<feature type="non-terminal residue" evidence="1">
    <location>
        <position position="1"/>
    </location>
</feature>
<name>A0A6A5SZH8_9PLEO</name>
<dbReference type="AlphaFoldDB" id="A0A6A5SZH8"/>
<organism evidence="1 2">
    <name type="scientific">Clathrospora elynae</name>
    <dbReference type="NCBI Taxonomy" id="706981"/>
    <lineage>
        <taxon>Eukaryota</taxon>
        <taxon>Fungi</taxon>
        <taxon>Dikarya</taxon>
        <taxon>Ascomycota</taxon>
        <taxon>Pezizomycotina</taxon>
        <taxon>Dothideomycetes</taxon>
        <taxon>Pleosporomycetidae</taxon>
        <taxon>Pleosporales</taxon>
        <taxon>Diademaceae</taxon>
        <taxon>Clathrospora</taxon>
    </lineage>
</organism>
<evidence type="ECO:0000313" key="1">
    <source>
        <dbReference type="EMBL" id="KAF1944789.1"/>
    </source>
</evidence>
<gene>
    <name evidence="1" type="ORF">EJ02DRAFT_305921</name>
</gene>
<protein>
    <submittedName>
        <fullName evidence="1">Uncharacterized protein</fullName>
    </submittedName>
</protein>
<evidence type="ECO:0000313" key="2">
    <source>
        <dbReference type="Proteomes" id="UP000800038"/>
    </source>
</evidence>
<feature type="non-terminal residue" evidence="1">
    <location>
        <position position="279"/>
    </location>
</feature>